<organism evidence="3 4">
    <name type="scientific">Hesseltinella vesiculosa</name>
    <dbReference type="NCBI Taxonomy" id="101127"/>
    <lineage>
        <taxon>Eukaryota</taxon>
        <taxon>Fungi</taxon>
        <taxon>Fungi incertae sedis</taxon>
        <taxon>Mucoromycota</taxon>
        <taxon>Mucoromycotina</taxon>
        <taxon>Mucoromycetes</taxon>
        <taxon>Mucorales</taxon>
        <taxon>Cunninghamellaceae</taxon>
        <taxon>Hesseltinella</taxon>
    </lineage>
</organism>
<proteinExistence type="predicted"/>
<evidence type="ECO:0000313" key="4">
    <source>
        <dbReference type="Proteomes" id="UP000242146"/>
    </source>
</evidence>
<feature type="coiled-coil region" evidence="1">
    <location>
        <begin position="295"/>
        <end position="336"/>
    </location>
</feature>
<dbReference type="Proteomes" id="UP000242146">
    <property type="component" value="Unassembled WGS sequence"/>
</dbReference>
<dbReference type="OrthoDB" id="2411074at2759"/>
<name>A0A1X2GDI9_9FUNG</name>
<dbReference type="EMBL" id="MCGT01000021">
    <property type="protein sequence ID" value="ORX51275.1"/>
    <property type="molecule type" value="Genomic_DNA"/>
</dbReference>
<dbReference type="Pfam" id="PF00646">
    <property type="entry name" value="F-box"/>
    <property type="match status" value="1"/>
</dbReference>
<protein>
    <recommendedName>
        <fullName evidence="2">F-box domain-containing protein</fullName>
    </recommendedName>
</protein>
<comment type="caution">
    <text evidence="3">The sequence shown here is derived from an EMBL/GenBank/DDBJ whole genome shotgun (WGS) entry which is preliminary data.</text>
</comment>
<gene>
    <name evidence="3" type="ORF">DM01DRAFT_1347088</name>
</gene>
<reference evidence="3 4" key="1">
    <citation type="submission" date="2016-07" db="EMBL/GenBank/DDBJ databases">
        <title>Pervasive Adenine N6-methylation of Active Genes in Fungi.</title>
        <authorList>
            <consortium name="DOE Joint Genome Institute"/>
            <person name="Mondo S.J."/>
            <person name="Dannebaum R.O."/>
            <person name="Kuo R.C."/>
            <person name="Labutti K."/>
            <person name="Haridas S."/>
            <person name="Kuo A."/>
            <person name="Salamov A."/>
            <person name="Ahrendt S.R."/>
            <person name="Lipzen A."/>
            <person name="Sullivan W."/>
            <person name="Andreopoulos W.B."/>
            <person name="Clum A."/>
            <person name="Lindquist E."/>
            <person name="Daum C."/>
            <person name="Ramamoorthy G.K."/>
            <person name="Gryganskyi A."/>
            <person name="Culley D."/>
            <person name="Magnuson J.K."/>
            <person name="James T.Y."/>
            <person name="O'Malley M.A."/>
            <person name="Stajich J.E."/>
            <person name="Spatafora J.W."/>
            <person name="Visel A."/>
            <person name="Grigoriev I.V."/>
        </authorList>
    </citation>
    <scope>NUCLEOTIDE SEQUENCE [LARGE SCALE GENOMIC DNA]</scope>
    <source>
        <strain evidence="3 4">NRRL 3301</strain>
    </source>
</reference>
<evidence type="ECO:0000313" key="3">
    <source>
        <dbReference type="EMBL" id="ORX51275.1"/>
    </source>
</evidence>
<dbReference type="InterPro" id="IPR001810">
    <property type="entry name" value="F-box_dom"/>
</dbReference>
<accession>A0A1X2GDI9</accession>
<dbReference type="CDD" id="cd21075">
    <property type="entry name" value="DBD_XPA-like"/>
    <property type="match status" value="1"/>
</dbReference>
<dbReference type="SUPFAM" id="SSF81383">
    <property type="entry name" value="F-box domain"/>
    <property type="match status" value="1"/>
</dbReference>
<evidence type="ECO:0000259" key="2">
    <source>
        <dbReference type="Pfam" id="PF00646"/>
    </source>
</evidence>
<feature type="domain" description="F-box" evidence="2">
    <location>
        <begin position="76"/>
        <end position="110"/>
    </location>
</feature>
<keyword evidence="1" id="KW-0175">Coiled coil</keyword>
<sequence length="606" mass="65872">MVKRKLETTGVTRRITRSMTSFAAIPPGMSPSQADDEVAIDKKPRIKRVKIMEPDIDMAEGSSDDMPACAVISVGLWRKVFEFMDIPDLLHLPMVCRKFYHATAHLPIWKEILRLHHLPTAKLVTPMSRVMKFQRTHGLCVECWQGGSPTGSSAVVKMYFKEELNKRPLYLCLSCRRNHLFEESEAVWEELDLSTTITFTRIQTQLHVNPDHYGLAYTTARNPINAAYPSMRLFDTEDVKALVRNIHGGFCGLQAAIKKSERTKEVISAKKRRALISQQIDLVETSRESQALVELSQARKALAQAQKALNQAKIALDNAKTERDEAQAAMDQARAVVLLLSPRVSPPSSPASASQLSMSTLSSKFVTLAIDPSTSSPPQQSLLPEPDFSALGPVSPMRNFASTSAHHFTSGNTLGPLSSLHSVISSLSTPSIIADSPVRTTASDSTTSAVISENRSVDDPWRSLVNSIASSPEPATSGATMPVLPEKRIYDDPWRSLVNSLSPTPAPRLCDSQAHSPASANASVSFHSPGFKLSPTHAHVSATNDGLLAVHSSNDSPASTLAFAAPSPSARASTFGTISTFNEGPSNSDSPNYVDSISILLSYFFP</sequence>
<evidence type="ECO:0000256" key="1">
    <source>
        <dbReference type="SAM" id="Coils"/>
    </source>
</evidence>
<dbReference type="AlphaFoldDB" id="A0A1X2GDI9"/>
<keyword evidence="4" id="KW-1185">Reference proteome</keyword>
<dbReference type="InterPro" id="IPR036047">
    <property type="entry name" value="F-box-like_dom_sf"/>
</dbReference>